<keyword evidence="3" id="KW-1185">Reference proteome</keyword>
<name>A0A5J5KZ11_9MICC</name>
<organism evidence="2 3">
    <name type="scientific">Kocuria coralli</name>
    <dbReference type="NCBI Taxonomy" id="1461025"/>
    <lineage>
        <taxon>Bacteria</taxon>
        <taxon>Bacillati</taxon>
        <taxon>Actinomycetota</taxon>
        <taxon>Actinomycetes</taxon>
        <taxon>Micrococcales</taxon>
        <taxon>Micrococcaceae</taxon>
        <taxon>Kocuria</taxon>
    </lineage>
</organism>
<keyword evidence="1" id="KW-1133">Transmembrane helix</keyword>
<dbReference type="PANTHER" id="PTHR34980:SF2">
    <property type="entry name" value="INNER MEMBRANE PROTEIN YHAH-RELATED"/>
    <property type="match status" value="1"/>
</dbReference>
<dbReference type="PANTHER" id="PTHR34980">
    <property type="entry name" value="INNER MEMBRANE PROTEIN-RELATED-RELATED"/>
    <property type="match status" value="1"/>
</dbReference>
<comment type="caution">
    <text evidence="2">The sequence shown here is derived from an EMBL/GenBank/DDBJ whole genome shotgun (WGS) entry which is preliminary data.</text>
</comment>
<feature type="transmembrane region" description="Helical" evidence="1">
    <location>
        <begin position="136"/>
        <end position="157"/>
    </location>
</feature>
<gene>
    <name evidence="2" type="ORF">FCK90_04945</name>
</gene>
<proteinExistence type="predicted"/>
<dbReference type="Pfam" id="PF05656">
    <property type="entry name" value="DUF805"/>
    <property type="match status" value="1"/>
</dbReference>
<reference evidence="2 3" key="1">
    <citation type="submission" date="2019-05" db="EMBL/GenBank/DDBJ databases">
        <title>Kocuria coralli sp. nov., a novel actinobacterium isolated from coral reef seawater.</title>
        <authorList>
            <person name="Li J."/>
        </authorList>
    </citation>
    <scope>NUCLEOTIDE SEQUENCE [LARGE SCALE GENOMIC DNA]</scope>
    <source>
        <strain evidence="2 3">SCSIO 13007</strain>
    </source>
</reference>
<protein>
    <submittedName>
        <fullName evidence="2">DUF805 domain-containing protein</fullName>
    </submittedName>
</protein>
<dbReference type="InterPro" id="IPR008523">
    <property type="entry name" value="DUF805"/>
</dbReference>
<sequence length="208" mass="23418">MGDQIDHSKNESELLRRRARLSQRRSGPLLYGDWRPVDAIDRSKMQTRHIAERPADYHDPDEEAPVKASLLCAIRLFYDRYYQFSGRSSRSEYWWIFSLLVTITTGYSALTALFGGGRPALITTQDAAQLNAFGSSLSFVFLVVLLISAIPFVALTVRRLHDGNSSGWWALLLLFTTPGWVALAVFALRPSRPDGARFDKPPAPEPTF</sequence>
<accession>A0A5J5KZ11</accession>
<keyword evidence="1" id="KW-0812">Transmembrane</keyword>
<evidence type="ECO:0000313" key="2">
    <source>
        <dbReference type="EMBL" id="KAA9394879.1"/>
    </source>
</evidence>
<dbReference type="EMBL" id="SZWF01000004">
    <property type="protein sequence ID" value="KAA9394879.1"/>
    <property type="molecule type" value="Genomic_DNA"/>
</dbReference>
<feature type="transmembrane region" description="Helical" evidence="1">
    <location>
        <begin position="93"/>
        <end position="116"/>
    </location>
</feature>
<dbReference type="GO" id="GO:0005886">
    <property type="term" value="C:plasma membrane"/>
    <property type="evidence" value="ECO:0007669"/>
    <property type="project" value="TreeGrafter"/>
</dbReference>
<dbReference type="OrthoDB" id="9812349at2"/>
<dbReference type="AlphaFoldDB" id="A0A5J5KZ11"/>
<evidence type="ECO:0000256" key="1">
    <source>
        <dbReference type="SAM" id="Phobius"/>
    </source>
</evidence>
<keyword evidence="1" id="KW-0472">Membrane</keyword>
<dbReference type="Proteomes" id="UP000325957">
    <property type="component" value="Unassembled WGS sequence"/>
</dbReference>
<evidence type="ECO:0000313" key="3">
    <source>
        <dbReference type="Proteomes" id="UP000325957"/>
    </source>
</evidence>
<feature type="transmembrane region" description="Helical" evidence="1">
    <location>
        <begin position="169"/>
        <end position="188"/>
    </location>
</feature>